<feature type="region of interest" description="Disordered" evidence="2">
    <location>
        <begin position="167"/>
        <end position="197"/>
    </location>
</feature>
<keyword evidence="4" id="KW-1185">Reference proteome</keyword>
<evidence type="ECO:0000313" key="3">
    <source>
        <dbReference type="EMBL" id="CAC5394905.1"/>
    </source>
</evidence>
<dbReference type="AlphaFoldDB" id="A0A6J8CFI7"/>
<name>A0A6J8CFI7_MYTCO</name>
<dbReference type="GO" id="GO:0005789">
    <property type="term" value="C:endoplasmic reticulum membrane"/>
    <property type="evidence" value="ECO:0007669"/>
    <property type="project" value="TreeGrafter"/>
</dbReference>
<feature type="compositionally biased region" description="Low complexity" evidence="2">
    <location>
        <begin position="174"/>
        <end position="184"/>
    </location>
</feature>
<accession>A0A6J8CFI7</accession>
<dbReference type="PANTHER" id="PTHR45965">
    <property type="entry name" value="INACTIVE RHOMBOID PROTEIN"/>
    <property type="match status" value="1"/>
</dbReference>
<sequence length="385" mass="44695">MRREKARQLIPLSIEFSIRTNEYQDKFAPVKDTSAQRKTFPIKSTPYTCYKKLLIYWAQYTTSNKMDRQFSRMTTASAPGTRTSSTTGEGKFNKASRKLKKSLTGFFGLDLDDEHEDKKQRWNNRRMRLHKGKVKDDYLLKAESDDLFLENSHQFKYIHDPLRRVHRQSEISSRRTTPLSSSSTYARSRPGGPKRLRKDSVMQMTWKGLRTIAASRKKLRGKSYKHSASFDPARMGEDFGDDLSASYGYQPQHEDAISLVDDVFYDEPIVPPSHKMSSIGEYENLPAGGWRRQPPQGLPSTPYDELDMPEFCMRRIGKQIMNNEVGPETRQVGMGFVGRLFNRSFRSDRMNSSVKSQIANVDDHRPYFTFWVTFVQLLRECMKNL</sequence>
<dbReference type="PANTHER" id="PTHR45965:SF3">
    <property type="entry name" value="INACTIVE RHOMBOID PROTEIN 1"/>
    <property type="match status" value="1"/>
</dbReference>
<evidence type="ECO:0000256" key="1">
    <source>
        <dbReference type="ARBA" id="ARBA00009045"/>
    </source>
</evidence>
<proteinExistence type="inferred from homology"/>
<dbReference type="InterPro" id="IPR051512">
    <property type="entry name" value="Inactive_Rhomboid"/>
</dbReference>
<dbReference type="EMBL" id="CACVKT020005398">
    <property type="protein sequence ID" value="CAC5394905.1"/>
    <property type="molecule type" value="Genomic_DNA"/>
</dbReference>
<comment type="similarity">
    <text evidence="1">Belongs to the peptidase S54 family.</text>
</comment>
<organism evidence="3 4">
    <name type="scientific">Mytilus coruscus</name>
    <name type="common">Sea mussel</name>
    <dbReference type="NCBI Taxonomy" id="42192"/>
    <lineage>
        <taxon>Eukaryota</taxon>
        <taxon>Metazoa</taxon>
        <taxon>Spiralia</taxon>
        <taxon>Lophotrochozoa</taxon>
        <taxon>Mollusca</taxon>
        <taxon>Bivalvia</taxon>
        <taxon>Autobranchia</taxon>
        <taxon>Pteriomorphia</taxon>
        <taxon>Mytilida</taxon>
        <taxon>Mytiloidea</taxon>
        <taxon>Mytilidae</taxon>
        <taxon>Mytilinae</taxon>
        <taxon>Mytilus</taxon>
    </lineage>
</organism>
<evidence type="ECO:0000313" key="4">
    <source>
        <dbReference type="Proteomes" id="UP000507470"/>
    </source>
</evidence>
<feature type="compositionally biased region" description="Polar residues" evidence="2">
    <location>
        <begin position="74"/>
        <end position="88"/>
    </location>
</feature>
<gene>
    <name evidence="3" type="ORF">MCOR_29622</name>
</gene>
<dbReference type="Proteomes" id="UP000507470">
    <property type="component" value="Unassembled WGS sequence"/>
</dbReference>
<dbReference type="GO" id="GO:0042058">
    <property type="term" value="P:regulation of epidermal growth factor receptor signaling pathway"/>
    <property type="evidence" value="ECO:0007669"/>
    <property type="project" value="TreeGrafter"/>
</dbReference>
<reference evidence="3 4" key="1">
    <citation type="submission" date="2020-06" db="EMBL/GenBank/DDBJ databases">
        <authorList>
            <person name="Li R."/>
            <person name="Bekaert M."/>
        </authorList>
    </citation>
    <scope>NUCLEOTIDE SEQUENCE [LARGE SCALE GENOMIC DNA]</scope>
    <source>
        <strain evidence="4">wild</strain>
    </source>
</reference>
<feature type="region of interest" description="Disordered" evidence="2">
    <location>
        <begin position="74"/>
        <end position="95"/>
    </location>
</feature>
<dbReference type="GO" id="GO:0050708">
    <property type="term" value="P:regulation of protein secretion"/>
    <property type="evidence" value="ECO:0007669"/>
    <property type="project" value="TreeGrafter"/>
</dbReference>
<protein>
    <submittedName>
        <fullName evidence="3">Uncharacterized protein</fullName>
    </submittedName>
</protein>
<dbReference type="OrthoDB" id="2146116at2759"/>
<evidence type="ECO:0000256" key="2">
    <source>
        <dbReference type="SAM" id="MobiDB-lite"/>
    </source>
</evidence>